<dbReference type="Proteomes" id="UP001303115">
    <property type="component" value="Unassembled WGS sequence"/>
</dbReference>
<accession>A0AAN6SLR9</accession>
<proteinExistence type="predicted"/>
<feature type="transmembrane region" description="Helical" evidence="6">
    <location>
        <begin position="552"/>
        <end position="574"/>
    </location>
</feature>
<dbReference type="GO" id="GO:0016020">
    <property type="term" value="C:membrane"/>
    <property type="evidence" value="ECO:0007669"/>
    <property type="project" value="UniProtKB-SubCell"/>
</dbReference>
<keyword evidence="4 6" id="KW-0472">Membrane</keyword>
<feature type="transmembrane region" description="Helical" evidence="6">
    <location>
        <begin position="511"/>
        <end position="532"/>
    </location>
</feature>
<dbReference type="Gene3D" id="1.20.1740.10">
    <property type="entry name" value="Amino acid/polyamine transporter I"/>
    <property type="match status" value="1"/>
</dbReference>
<feature type="compositionally biased region" description="Polar residues" evidence="5">
    <location>
        <begin position="646"/>
        <end position="655"/>
    </location>
</feature>
<evidence type="ECO:0000313" key="7">
    <source>
        <dbReference type="EMBL" id="KAK4033071.1"/>
    </source>
</evidence>
<evidence type="ECO:0000256" key="2">
    <source>
        <dbReference type="ARBA" id="ARBA00022692"/>
    </source>
</evidence>
<dbReference type="EMBL" id="MU854554">
    <property type="protein sequence ID" value="KAK4033071.1"/>
    <property type="molecule type" value="Genomic_DNA"/>
</dbReference>
<keyword evidence="3 6" id="KW-1133">Transmembrane helix</keyword>
<dbReference type="AlphaFoldDB" id="A0AAN6SLR9"/>
<comment type="caution">
    <text evidence="7">The sequence shown here is derived from an EMBL/GenBank/DDBJ whole genome shotgun (WGS) entry which is preliminary data.</text>
</comment>
<dbReference type="InterPro" id="IPR050598">
    <property type="entry name" value="AminoAcid_Transporter"/>
</dbReference>
<dbReference type="Pfam" id="PF13520">
    <property type="entry name" value="AA_permease_2"/>
    <property type="match status" value="1"/>
</dbReference>
<dbReference type="PANTHER" id="PTHR11785">
    <property type="entry name" value="AMINO ACID TRANSPORTER"/>
    <property type="match status" value="1"/>
</dbReference>
<evidence type="ECO:0000256" key="6">
    <source>
        <dbReference type="SAM" id="Phobius"/>
    </source>
</evidence>
<feature type="transmembrane region" description="Helical" evidence="6">
    <location>
        <begin position="190"/>
        <end position="209"/>
    </location>
</feature>
<feature type="transmembrane region" description="Helical" evidence="6">
    <location>
        <begin position="61"/>
        <end position="80"/>
    </location>
</feature>
<feature type="transmembrane region" description="Helical" evidence="6">
    <location>
        <begin position="432"/>
        <end position="453"/>
    </location>
</feature>
<evidence type="ECO:0000313" key="8">
    <source>
        <dbReference type="Proteomes" id="UP001303115"/>
    </source>
</evidence>
<dbReference type="PANTHER" id="PTHR11785:SF382">
    <property type="entry name" value="LOW-AFFINITY METHIONINE PERMEASE"/>
    <property type="match status" value="1"/>
</dbReference>
<evidence type="ECO:0000256" key="5">
    <source>
        <dbReference type="SAM" id="MobiDB-lite"/>
    </source>
</evidence>
<feature type="transmembrane region" description="Helical" evidence="6">
    <location>
        <begin position="100"/>
        <end position="121"/>
    </location>
</feature>
<feature type="compositionally biased region" description="Polar residues" evidence="5">
    <location>
        <begin position="1"/>
        <end position="10"/>
    </location>
</feature>
<keyword evidence="2 6" id="KW-0812">Transmembrane</keyword>
<organism evidence="7 8">
    <name type="scientific">Parachaetomium inaequale</name>
    <dbReference type="NCBI Taxonomy" id="2588326"/>
    <lineage>
        <taxon>Eukaryota</taxon>
        <taxon>Fungi</taxon>
        <taxon>Dikarya</taxon>
        <taxon>Ascomycota</taxon>
        <taxon>Pezizomycotina</taxon>
        <taxon>Sordariomycetes</taxon>
        <taxon>Sordariomycetidae</taxon>
        <taxon>Sordariales</taxon>
        <taxon>Chaetomiaceae</taxon>
        <taxon>Parachaetomium</taxon>
    </lineage>
</organism>
<feature type="transmembrane region" description="Helical" evidence="6">
    <location>
        <begin position="221"/>
        <end position="241"/>
    </location>
</feature>
<evidence type="ECO:0000256" key="4">
    <source>
        <dbReference type="ARBA" id="ARBA00023136"/>
    </source>
</evidence>
<dbReference type="InterPro" id="IPR002293">
    <property type="entry name" value="AA/rel_permease1"/>
</dbReference>
<feature type="region of interest" description="Disordered" evidence="5">
    <location>
        <begin position="1"/>
        <end position="33"/>
    </location>
</feature>
<name>A0AAN6SLR9_9PEZI</name>
<sequence>MDQNQRSVTSDPEPGSTPAPAAGTGVRWRRGLDPRDVDRLNQAREDRSAIVEEIPVDKASLGAFSVACLLFNRMIGSGIFNSSTVVFYNTQSIGVSLLMWLYGVAMALSGLVLYIELGLTIPRYQLKDGTKISTPRSGAELVYFNYFLKVPKYLATCVFGISFLVFGNTATNSVAFAVAALQAAGTTSDAGRIVGIAIAVNTFSCLLHSMSRKWGIWLNNLLGSLKLLMLVVMIIFGLAFLDRGVSDANFSSETSFSRTPETPTGVHRYAEALIYVVFPFGGFHQANYVLAEIRDPRRNFAWASSLGVGLICVLFMVVNVLYAAIIPKEVLFQPDKDIALEFFMRTIGRASSDPSRVQAACGALRALSAVGNVIVFTFTAARVKQEVAKEGIFPFSLYLASSYDFSLRHGFRRLPAHKAGHHLHTQKAPAAALALHWTVTTILILACVLGTAAETATEGTFSHLPGYSLLAMAYAYGLDIIWFAIIGVAMLRLRLWPGSKWRYKSPVPHALGVAAAVVFTATNAFPLIAIWVPDPAQPFMSRSNDRVPWFASQTMALAIVAAAAAYWAGFRFYLWHRRTRYSEVLKVTRSPVFWGGQGGRKGLVLLYEIIRLQWKDWVPEDKKQAESVEMSVLDGGQGSEGRDWRTSTLRQSGAY</sequence>
<gene>
    <name evidence="7" type="ORF">C8A01DRAFT_40487</name>
</gene>
<feature type="transmembrane region" description="Helical" evidence="6">
    <location>
        <begin position="153"/>
        <end position="178"/>
    </location>
</feature>
<evidence type="ECO:0000256" key="3">
    <source>
        <dbReference type="ARBA" id="ARBA00022989"/>
    </source>
</evidence>
<dbReference type="GO" id="GO:0015179">
    <property type="term" value="F:L-amino acid transmembrane transporter activity"/>
    <property type="evidence" value="ECO:0007669"/>
    <property type="project" value="TreeGrafter"/>
</dbReference>
<feature type="transmembrane region" description="Helical" evidence="6">
    <location>
        <begin position="272"/>
        <end position="290"/>
    </location>
</feature>
<keyword evidence="8" id="KW-1185">Reference proteome</keyword>
<feature type="region of interest" description="Disordered" evidence="5">
    <location>
        <begin position="631"/>
        <end position="655"/>
    </location>
</feature>
<protein>
    <submittedName>
        <fullName evidence="7">Amino acid permease-domain-containing protein</fullName>
    </submittedName>
</protein>
<comment type="subcellular location">
    <subcellularLocation>
        <location evidence="1">Membrane</location>
        <topology evidence="1">Multi-pass membrane protein</topology>
    </subcellularLocation>
</comment>
<evidence type="ECO:0000256" key="1">
    <source>
        <dbReference type="ARBA" id="ARBA00004141"/>
    </source>
</evidence>
<feature type="transmembrane region" description="Helical" evidence="6">
    <location>
        <begin position="302"/>
        <end position="325"/>
    </location>
</feature>
<reference evidence="8" key="1">
    <citation type="journal article" date="2023" name="Mol. Phylogenet. Evol.">
        <title>Genome-scale phylogeny and comparative genomics of the fungal order Sordariales.</title>
        <authorList>
            <person name="Hensen N."/>
            <person name="Bonometti L."/>
            <person name="Westerberg I."/>
            <person name="Brannstrom I.O."/>
            <person name="Guillou S."/>
            <person name="Cros-Aarteil S."/>
            <person name="Calhoun S."/>
            <person name="Haridas S."/>
            <person name="Kuo A."/>
            <person name="Mondo S."/>
            <person name="Pangilinan J."/>
            <person name="Riley R."/>
            <person name="LaButti K."/>
            <person name="Andreopoulos B."/>
            <person name="Lipzen A."/>
            <person name="Chen C."/>
            <person name="Yan M."/>
            <person name="Daum C."/>
            <person name="Ng V."/>
            <person name="Clum A."/>
            <person name="Steindorff A."/>
            <person name="Ohm R.A."/>
            <person name="Martin F."/>
            <person name="Silar P."/>
            <person name="Natvig D.O."/>
            <person name="Lalanne C."/>
            <person name="Gautier V."/>
            <person name="Ament-Velasquez S.L."/>
            <person name="Kruys A."/>
            <person name="Hutchinson M.I."/>
            <person name="Powell A.J."/>
            <person name="Barry K."/>
            <person name="Miller A.N."/>
            <person name="Grigoriev I.V."/>
            <person name="Debuchy R."/>
            <person name="Gladieux P."/>
            <person name="Hiltunen Thoren M."/>
            <person name="Johannesson H."/>
        </authorList>
    </citation>
    <scope>NUCLEOTIDE SEQUENCE [LARGE SCALE GENOMIC DNA]</scope>
    <source>
        <strain evidence="8">CBS 284.82</strain>
    </source>
</reference>
<feature type="transmembrane region" description="Helical" evidence="6">
    <location>
        <begin position="473"/>
        <end position="491"/>
    </location>
</feature>